<gene>
    <name evidence="3" type="ORF">SAMN05443144_12750</name>
</gene>
<keyword evidence="4" id="KW-1185">Reference proteome</keyword>
<dbReference type="Gene3D" id="3.40.50.10490">
    <property type="entry name" value="Glucose-6-phosphate isomerase like protein, domain 1"/>
    <property type="match status" value="2"/>
</dbReference>
<feature type="domain" description="SIS" evidence="2">
    <location>
        <begin position="224"/>
        <end position="373"/>
    </location>
</feature>
<dbReference type="Pfam" id="PF01380">
    <property type="entry name" value="SIS"/>
    <property type="match status" value="1"/>
</dbReference>
<dbReference type="OrthoDB" id="9779207at2"/>
<name>A0A1M5JKX3_9BACT</name>
<dbReference type="InterPro" id="IPR046348">
    <property type="entry name" value="SIS_dom_sf"/>
</dbReference>
<dbReference type="GO" id="GO:1901135">
    <property type="term" value="P:carbohydrate derivative metabolic process"/>
    <property type="evidence" value="ECO:0007669"/>
    <property type="project" value="InterPro"/>
</dbReference>
<keyword evidence="1" id="KW-0677">Repeat</keyword>
<dbReference type="PROSITE" id="PS51464">
    <property type="entry name" value="SIS"/>
    <property type="match status" value="2"/>
</dbReference>
<sequence length="398" mass="44255">MSLLLHPDYLTKEHRNKGTFTAAEIEQQPVTWKEVLKKIERESDRLISFLRPLQSKANLNIVLTGAGSSAFLGDTVSSSWLKSFSCPTQAIPTTDLVTHFQERIATSHPLLLISFARSGNSPESTAAIQRADQYCEEVYHLVITCNANGKLAGMKDRDRSCVFLLPPEAEDQSLAMTNSFTSMALAAIIISWIGTKELPAGEIDRQVHMLASYGQQVLDQYIPMMHTVAESDFNRIVFLGSGTNWGIARESHLKVQELTDGQVVGKFDSFLGFRHGPKAIINNETLIVYLLSNDEHINRYEKDLIDQVARHDFDLTTLAVAEGPCITSDMDFCIQVGQRNTIHRELWPVLCTLPAQIIGFFKSLMLGYNPDNPSPDGTISRVVEGVKIYKDAPEALNG</sequence>
<dbReference type="AlphaFoldDB" id="A0A1M5JKX3"/>
<evidence type="ECO:0000313" key="4">
    <source>
        <dbReference type="Proteomes" id="UP000184041"/>
    </source>
</evidence>
<dbReference type="SUPFAM" id="SSF53697">
    <property type="entry name" value="SIS domain"/>
    <property type="match status" value="1"/>
</dbReference>
<reference evidence="3 4" key="1">
    <citation type="submission" date="2016-11" db="EMBL/GenBank/DDBJ databases">
        <authorList>
            <person name="Jaros S."/>
            <person name="Januszkiewicz K."/>
            <person name="Wedrychowicz H."/>
        </authorList>
    </citation>
    <scope>NUCLEOTIDE SEQUENCE [LARGE SCALE GENOMIC DNA]</scope>
    <source>
        <strain evidence="3 4">DSM 21986</strain>
    </source>
</reference>
<dbReference type="PANTHER" id="PTHR10937">
    <property type="entry name" value="GLUCOSAMINE--FRUCTOSE-6-PHOSPHATE AMINOTRANSFERASE, ISOMERIZING"/>
    <property type="match status" value="1"/>
</dbReference>
<organism evidence="3 4">
    <name type="scientific">Fodinibius roseus</name>
    <dbReference type="NCBI Taxonomy" id="1194090"/>
    <lineage>
        <taxon>Bacteria</taxon>
        <taxon>Pseudomonadati</taxon>
        <taxon>Balneolota</taxon>
        <taxon>Balneolia</taxon>
        <taxon>Balneolales</taxon>
        <taxon>Balneolaceae</taxon>
        <taxon>Fodinibius</taxon>
    </lineage>
</organism>
<dbReference type="EMBL" id="FQUS01000027">
    <property type="protein sequence ID" value="SHG41224.1"/>
    <property type="molecule type" value="Genomic_DNA"/>
</dbReference>
<evidence type="ECO:0000259" key="2">
    <source>
        <dbReference type="PROSITE" id="PS51464"/>
    </source>
</evidence>
<keyword evidence="3" id="KW-0413">Isomerase</keyword>
<protein>
    <submittedName>
        <fullName evidence="3">Tagatose-6-phosphate ketose/aldose isomerase</fullName>
    </submittedName>
</protein>
<dbReference type="GO" id="GO:0097367">
    <property type="term" value="F:carbohydrate derivative binding"/>
    <property type="evidence" value="ECO:0007669"/>
    <property type="project" value="InterPro"/>
</dbReference>
<dbReference type="CDD" id="cd05008">
    <property type="entry name" value="SIS_GlmS_GlmD_1"/>
    <property type="match status" value="1"/>
</dbReference>
<accession>A0A1M5JKX3</accession>
<dbReference type="RefSeq" id="WP_073067890.1">
    <property type="nucleotide sequence ID" value="NZ_FQUS01000027.1"/>
</dbReference>
<dbReference type="Proteomes" id="UP000184041">
    <property type="component" value="Unassembled WGS sequence"/>
</dbReference>
<dbReference type="GO" id="GO:0016853">
    <property type="term" value="F:isomerase activity"/>
    <property type="evidence" value="ECO:0007669"/>
    <property type="project" value="UniProtKB-KW"/>
</dbReference>
<dbReference type="InterPro" id="IPR001347">
    <property type="entry name" value="SIS_dom"/>
</dbReference>
<dbReference type="InterPro" id="IPR035466">
    <property type="entry name" value="GlmS/AgaS_SIS"/>
</dbReference>
<evidence type="ECO:0000256" key="1">
    <source>
        <dbReference type="ARBA" id="ARBA00022737"/>
    </source>
</evidence>
<feature type="domain" description="SIS" evidence="2">
    <location>
        <begin position="50"/>
        <end position="199"/>
    </location>
</feature>
<evidence type="ECO:0000313" key="3">
    <source>
        <dbReference type="EMBL" id="SHG41224.1"/>
    </source>
</evidence>
<proteinExistence type="predicted"/>
<dbReference type="PANTHER" id="PTHR10937:SF4">
    <property type="entry name" value="GLUCOSAMINE-6-PHOSPHATE DEAMINASE"/>
    <property type="match status" value="1"/>
</dbReference>
<dbReference type="STRING" id="1194090.SAMN05443144_12750"/>